<feature type="non-terminal residue" evidence="2">
    <location>
        <position position="1"/>
    </location>
</feature>
<feature type="region of interest" description="Disordered" evidence="1">
    <location>
        <begin position="768"/>
        <end position="799"/>
    </location>
</feature>
<gene>
    <name evidence="2" type="primary">Faim2</name>
    <name evidence="2" type="ORF">SNEC2469_LOCUS15681</name>
</gene>
<feature type="region of interest" description="Disordered" evidence="1">
    <location>
        <begin position="499"/>
        <end position="519"/>
    </location>
</feature>
<name>A0A812TR60_9DINO</name>
<dbReference type="Proteomes" id="UP000601435">
    <property type="component" value="Unassembled WGS sequence"/>
</dbReference>
<feature type="compositionally biased region" description="Polar residues" evidence="1">
    <location>
        <begin position="531"/>
        <end position="541"/>
    </location>
</feature>
<feature type="compositionally biased region" description="Basic and acidic residues" evidence="1">
    <location>
        <begin position="430"/>
        <end position="442"/>
    </location>
</feature>
<dbReference type="OrthoDB" id="430266at2759"/>
<organism evidence="2 3">
    <name type="scientific">Symbiodinium necroappetens</name>
    <dbReference type="NCBI Taxonomy" id="1628268"/>
    <lineage>
        <taxon>Eukaryota</taxon>
        <taxon>Sar</taxon>
        <taxon>Alveolata</taxon>
        <taxon>Dinophyceae</taxon>
        <taxon>Suessiales</taxon>
        <taxon>Symbiodiniaceae</taxon>
        <taxon>Symbiodinium</taxon>
    </lineage>
</organism>
<keyword evidence="3" id="KW-1185">Reference proteome</keyword>
<dbReference type="EMBL" id="CAJNJA010025548">
    <property type="protein sequence ID" value="CAE7544813.1"/>
    <property type="molecule type" value="Genomic_DNA"/>
</dbReference>
<feature type="compositionally biased region" description="Basic and acidic residues" evidence="1">
    <location>
        <begin position="546"/>
        <end position="560"/>
    </location>
</feature>
<evidence type="ECO:0000256" key="1">
    <source>
        <dbReference type="SAM" id="MobiDB-lite"/>
    </source>
</evidence>
<feature type="region of interest" description="Disordered" evidence="1">
    <location>
        <begin position="1364"/>
        <end position="1386"/>
    </location>
</feature>
<sequence>MVACFTSRAIVESTKNEKRRLRQWGFPVPDLRHLTPDRKMLRTFHDNKEADPPKFMPRYSARKGMWKTAIRASAFFTWSLATISAARGQLYNDCPKGPALFEIGGCKQTVEISEVEGIDFVEPLAWNDLHREDGVQRVHDTIGELRPGVLWLHPPTNVIDYNPREENVQEHPRRVFHDILEECGRAHVKHQGTLVVEVSAEPEDRKEFVYQRLRGFGEVTEHFFGDTHFYKVRDANYHEAFVSANGDGPEPADDLLVGEAPERPMRIVFGKTPRDDEDIIEQEIDDGVWIARTPDDAQHRRDAIRAASKAAFLKVRAEEKIRRGSLQRARVRGRDLANGEMALYWRKDKNNKKGAWRGHDDDDPPVEESNRSLRGRRTWRRSDPGEAPAGAKGGHDTEGNGCHADDAEPPRGDADQPTGGWGDYYSGGWGRHDARGRGDVRSTGDNGWRWSRWNDGSWTRPSTVVEDQYEDRDHADDPQATRWNDGGWWTRWNDGSWATTPSTTTAASTGDPDQGHELATAGRAPGWARLTSSATTRRNSGVTGGENDHWAHGIEPDRPGSLDAGGPGDRRSGISEKMSVPVFAAEDVGEKLGSSARSYLRQIDAWSKLTRTPRDRQALLLYQSLQGRAWIEAEELQVTNLANEDGIEYFKAWVVERYQEVEIGKIGEALNGFFKRLRRGPQQSIREFNGLFDRSYARLLEIDCKLPETAKAWAYLNALGLTQAEELSILGSVANEYVTNKLQRAAVLHEKSLRKAWDRDRAKPWERDRGVKANSVHNADRVDEENDDKDSHDEFPFAQDDDEGAHVYEAYMTAKMQYKDTLKARGLDQDALRKATEDKIALAKSKSYCSVCKQRGHWHRDPQCPANVANAAKGRDGSKDAVQTAHAIFETSQAAGDRLYGITDCACTKSVMGTSWLQRFVDYMKQCNVEVPLLPEQDSFRFGASRVYHASYAVVVPVRLGNTWVLVRAAVVHGDLPLLISRSALASLGMIYDMDSHVADFKTVGVKSMPLEMTTSGHPALNVYYGSNEIPLYAQPKAWDASKSIRGEIQIIAHQQAYMVGPVELPVSVPHPQVFYEKKELLSEATAMGLSPLPEWTNVELRSAITEMKDEKKKASGLPKGLSSMRLAELKEEAEKLGLPYAANATRGVLMRNIRDYYATPADTVMTIGRHKGNTYAQIPLSYGKWADEEEKVNGGNMHPDLRRYVMWYRRKMNDDFEEEPTTLEKMSNPEKYAVINPEDYASSAGSSDLSWAEVKSLADKKGKGYAKEVTKELQLPMPMTRTNANEGTTRMGLEIPQEIKAEMMALEFADEVDYKYSDARGGETKDINHYINEKMNNLENPRAGKDTEDYVNMDAKERLNRERADHVKGTNPRNATEDPPAQCPGHLQDTVMVKGNYNEDYANKGAKGYHTVKIDDVENPNLGKDAKDYPNTDAKECLSREGPSYVHFQDTVMVEDNYNEDYANKGAKDYHTVKIDD</sequence>
<comment type="caution">
    <text evidence="2">The sequence shown here is derived from an EMBL/GenBank/DDBJ whole genome shotgun (WGS) entry which is preliminary data.</text>
</comment>
<reference evidence="2" key="1">
    <citation type="submission" date="2021-02" db="EMBL/GenBank/DDBJ databases">
        <authorList>
            <person name="Dougan E. K."/>
            <person name="Rhodes N."/>
            <person name="Thang M."/>
            <person name="Chan C."/>
        </authorList>
    </citation>
    <scope>NUCLEOTIDE SEQUENCE</scope>
</reference>
<evidence type="ECO:0000313" key="2">
    <source>
        <dbReference type="EMBL" id="CAE7544813.1"/>
    </source>
</evidence>
<feature type="compositionally biased region" description="Gly residues" evidence="1">
    <location>
        <begin position="419"/>
        <end position="429"/>
    </location>
</feature>
<proteinExistence type="predicted"/>
<feature type="region of interest" description="Disordered" evidence="1">
    <location>
        <begin position="531"/>
        <end position="576"/>
    </location>
</feature>
<feature type="compositionally biased region" description="Basic and acidic residues" evidence="1">
    <location>
        <begin position="393"/>
        <end position="414"/>
    </location>
</feature>
<feature type="compositionally biased region" description="Low complexity" evidence="1">
    <location>
        <begin position="499"/>
        <end position="509"/>
    </location>
</feature>
<protein>
    <submittedName>
        <fullName evidence="2">Faim2 protein</fullName>
    </submittedName>
</protein>
<accession>A0A812TR60</accession>
<feature type="region of interest" description="Disordered" evidence="1">
    <location>
        <begin position="469"/>
        <end position="488"/>
    </location>
</feature>
<feature type="region of interest" description="Disordered" evidence="1">
    <location>
        <begin position="352"/>
        <end position="460"/>
    </location>
</feature>
<evidence type="ECO:0000313" key="3">
    <source>
        <dbReference type="Proteomes" id="UP000601435"/>
    </source>
</evidence>